<evidence type="ECO:0000313" key="2">
    <source>
        <dbReference type="Proteomes" id="UP000466931"/>
    </source>
</evidence>
<evidence type="ECO:0000313" key="1">
    <source>
        <dbReference type="EMBL" id="BBZ36321.1"/>
    </source>
</evidence>
<protein>
    <submittedName>
        <fullName evidence="1">Uncharacterized protein</fullName>
    </submittedName>
</protein>
<keyword evidence="2" id="KW-1185">Reference proteome</keyword>
<dbReference type="Proteomes" id="UP000466931">
    <property type="component" value="Chromosome"/>
</dbReference>
<reference evidence="1" key="2">
    <citation type="submission" date="2020-02" db="EMBL/GenBank/DDBJ databases">
        <authorList>
            <person name="Matsumoto Y."/>
            <person name="Motooka D."/>
            <person name="Nakamura S."/>
        </authorList>
    </citation>
    <scope>NUCLEOTIDE SEQUENCE</scope>
    <source>
        <strain evidence="1">JCM 13671</strain>
    </source>
</reference>
<gene>
    <name evidence="1" type="ORF">MCNF_49260</name>
</gene>
<accession>A0A7I7Y600</accession>
<sequence>MNRRRRGRVSAAPRISIDAIRYYERVDAGAYALPGGVWFIAPTGQNCAIWGLGSFGCAGVIPGAPAGTTHIGWVDGDRAVHYDWSIAVRFPANQAQRVLPRRSSITHKRTTCAATPEGRTYCQRGPPGFCSNPR</sequence>
<organism evidence="1 2">
    <name type="scientific">Mycolicibacterium confluentis</name>
    <dbReference type="NCBI Taxonomy" id="28047"/>
    <lineage>
        <taxon>Bacteria</taxon>
        <taxon>Bacillati</taxon>
        <taxon>Actinomycetota</taxon>
        <taxon>Actinomycetes</taxon>
        <taxon>Mycobacteriales</taxon>
        <taxon>Mycobacteriaceae</taxon>
        <taxon>Mycolicibacterium</taxon>
    </lineage>
</organism>
<dbReference type="AlphaFoldDB" id="A0A7I7Y600"/>
<reference evidence="1" key="1">
    <citation type="journal article" date="2019" name="Emerg. Microbes Infect.">
        <title>Comprehensive subspecies identification of 175 nontuberculous mycobacteria species based on 7547 genomic profiles.</title>
        <authorList>
            <person name="Matsumoto Y."/>
            <person name="Kinjo T."/>
            <person name="Motooka D."/>
            <person name="Nabeya D."/>
            <person name="Jung N."/>
            <person name="Uechi K."/>
            <person name="Horii T."/>
            <person name="Iida T."/>
            <person name="Fujita J."/>
            <person name="Nakamura S."/>
        </authorList>
    </citation>
    <scope>NUCLEOTIDE SEQUENCE [LARGE SCALE GENOMIC DNA]</scope>
    <source>
        <strain evidence="1">JCM 13671</strain>
    </source>
</reference>
<dbReference type="EMBL" id="AP022612">
    <property type="protein sequence ID" value="BBZ36321.1"/>
    <property type="molecule type" value="Genomic_DNA"/>
</dbReference>
<proteinExistence type="predicted"/>
<name>A0A7I7Y600_9MYCO</name>